<dbReference type="Proteomes" id="UP000636479">
    <property type="component" value="Unassembled WGS sequence"/>
</dbReference>
<gene>
    <name evidence="3" type="ORF">MIND_00107200</name>
</gene>
<accession>A0A8H6TEI2</accession>
<comment type="caution">
    <text evidence="3">The sequence shown here is derived from an EMBL/GenBank/DDBJ whole genome shotgun (WGS) entry which is preliminary data.</text>
</comment>
<keyword evidence="4" id="KW-1185">Reference proteome</keyword>
<dbReference type="RefSeq" id="XP_037225929.1">
    <property type="nucleotide sequence ID" value="XM_037358019.1"/>
</dbReference>
<sequence>MLELNGFSAQIMIGDVEMKEYGVEIDEKAKLVTCWIASEVGQQFSVKWRRTGHRRRGSHNKDISGRVFVDGMKCKGQILRKDDWDPIQRKGIKTDNGTKLLPFRFSSLALTDDDHYLDQSLPETIGSIELKIYPVSLGSRTGSWSTQREGGRAPLVVHERTKKGLSQHVGFGDAVASRQRHTISTKYLGPPIVIFRFKYRSLDVLRASGIAPQAACDTTLEVASNSSSSTRAKPNQSIPSTAVATDKQLEDELEELNERMLAVKSQMALRKVGKREDGKVPVKSEGKASPRIANPQPMVIDLTSD</sequence>
<feature type="compositionally biased region" description="Basic and acidic residues" evidence="1">
    <location>
        <begin position="274"/>
        <end position="288"/>
    </location>
</feature>
<dbReference type="GeneID" id="59340535"/>
<dbReference type="PANTHER" id="PTHR36223:SF1">
    <property type="entry name" value="TRANSCRIPTION ELONGATION FACTOR EAF N-TERMINAL DOMAIN-CONTAINING PROTEIN"/>
    <property type="match status" value="1"/>
</dbReference>
<evidence type="ECO:0000313" key="4">
    <source>
        <dbReference type="Proteomes" id="UP000636479"/>
    </source>
</evidence>
<organism evidence="3 4">
    <name type="scientific">Mycena indigotica</name>
    <dbReference type="NCBI Taxonomy" id="2126181"/>
    <lineage>
        <taxon>Eukaryota</taxon>
        <taxon>Fungi</taxon>
        <taxon>Dikarya</taxon>
        <taxon>Basidiomycota</taxon>
        <taxon>Agaricomycotina</taxon>
        <taxon>Agaricomycetes</taxon>
        <taxon>Agaricomycetidae</taxon>
        <taxon>Agaricales</taxon>
        <taxon>Marasmiineae</taxon>
        <taxon>Mycenaceae</taxon>
        <taxon>Mycena</taxon>
    </lineage>
</organism>
<dbReference type="EMBL" id="JACAZF010000001">
    <property type="protein sequence ID" value="KAF7315906.1"/>
    <property type="molecule type" value="Genomic_DNA"/>
</dbReference>
<feature type="domain" description="DUF7918" evidence="2">
    <location>
        <begin position="7"/>
        <end position="213"/>
    </location>
</feature>
<feature type="region of interest" description="Disordered" evidence="1">
    <location>
        <begin position="271"/>
        <end position="305"/>
    </location>
</feature>
<dbReference type="InterPro" id="IPR057678">
    <property type="entry name" value="DUF7918"/>
</dbReference>
<reference evidence="3" key="1">
    <citation type="submission" date="2020-05" db="EMBL/GenBank/DDBJ databases">
        <title>Mycena genomes resolve the evolution of fungal bioluminescence.</title>
        <authorList>
            <person name="Tsai I.J."/>
        </authorList>
    </citation>
    <scope>NUCLEOTIDE SEQUENCE</scope>
    <source>
        <strain evidence="3">171206Taipei</strain>
    </source>
</reference>
<evidence type="ECO:0000313" key="3">
    <source>
        <dbReference type="EMBL" id="KAF7315906.1"/>
    </source>
</evidence>
<dbReference type="Pfam" id="PF25534">
    <property type="entry name" value="DUF7918"/>
    <property type="match status" value="1"/>
</dbReference>
<evidence type="ECO:0000259" key="2">
    <source>
        <dbReference type="Pfam" id="PF25534"/>
    </source>
</evidence>
<dbReference type="OrthoDB" id="3364132at2759"/>
<protein>
    <recommendedName>
        <fullName evidence="2">DUF7918 domain-containing protein</fullName>
    </recommendedName>
</protein>
<proteinExistence type="predicted"/>
<name>A0A8H6TEI2_9AGAR</name>
<evidence type="ECO:0000256" key="1">
    <source>
        <dbReference type="SAM" id="MobiDB-lite"/>
    </source>
</evidence>
<dbReference type="AlphaFoldDB" id="A0A8H6TEI2"/>
<dbReference type="PANTHER" id="PTHR36223">
    <property type="entry name" value="BETA-LACTAMASE-TYPE TRANSPEPTIDASE FOLD DOMAIN CONTAINING PROTEIN"/>
    <property type="match status" value="1"/>
</dbReference>
<feature type="region of interest" description="Disordered" evidence="1">
    <location>
        <begin position="223"/>
        <end position="243"/>
    </location>
</feature>